<gene>
    <name evidence="2" type="ORF">ACFSBJ_01065</name>
</gene>
<organism evidence="2 3">
    <name type="scientific">Haloplanus ruber</name>
    <dbReference type="NCBI Taxonomy" id="869892"/>
    <lineage>
        <taxon>Archaea</taxon>
        <taxon>Methanobacteriati</taxon>
        <taxon>Methanobacteriota</taxon>
        <taxon>Stenosarchaea group</taxon>
        <taxon>Halobacteria</taxon>
        <taxon>Halobacteriales</taxon>
        <taxon>Haloferacaceae</taxon>
        <taxon>Haloplanus</taxon>
    </lineage>
</organism>
<protein>
    <submittedName>
        <fullName evidence="2">HalOD1 output domain-containing protein</fullName>
    </submittedName>
</protein>
<dbReference type="EMBL" id="JBHUDL010000004">
    <property type="protein sequence ID" value="MFD1632340.1"/>
    <property type="molecule type" value="Genomic_DNA"/>
</dbReference>
<keyword evidence="3" id="KW-1185">Reference proteome</keyword>
<dbReference type="Proteomes" id="UP001597075">
    <property type="component" value="Unassembled WGS sequence"/>
</dbReference>
<proteinExistence type="predicted"/>
<evidence type="ECO:0000313" key="2">
    <source>
        <dbReference type="EMBL" id="MFD1632340.1"/>
    </source>
</evidence>
<feature type="domain" description="Halobacterial output" evidence="1">
    <location>
        <begin position="31"/>
        <end position="103"/>
    </location>
</feature>
<dbReference type="InterPro" id="IPR040624">
    <property type="entry name" value="HalOD1"/>
</dbReference>
<name>A0ABD6CTH8_9EURY</name>
<dbReference type="Pfam" id="PF18545">
    <property type="entry name" value="HalOD1"/>
    <property type="match status" value="1"/>
</dbReference>
<dbReference type="AlphaFoldDB" id="A0ABD6CTH8"/>
<accession>A0ABD6CTH8</accession>
<comment type="caution">
    <text evidence="2">The sequence shown here is derived from an EMBL/GenBank/DDBJ whole genome shotgun (WGS) entry which is preliminary data.</text>
</comment>
<sequence length="105" mass="11076">MQENSPPDSNATGTYDPETGAYVVDHHETSDVELSVTVVHAVLEVTGADPTDIDLNAVVRPDALNRIFGHKPDGTSRVGGTLTFELAGCRVTVTGDGEVRVDPTT</sequence>
<evidence type="ECO:0000313" key="3">
    <source>
        <dbReference type="Proteomes" id="UP001597075"/>
    </source>
</evidence>
<evidence type="ECO:0000259" key="1">
    <source>
        <dbReference type="Pfam" id="PF18545"/>
    </source>
</evidence>
<dbReference type="RefSeq" id="WP_256406362.1">
    <property type="nucleotide sequence ID" value="NZ_CP187151.1"/>
</dbReference>
<reference evidence="2 3" key="1">
    <citation type="journal article" date="2019" name="Int. J. Syst. Evol. Microbiol.">
        <title>The Global Catalogue of Microorganisms (GCM) 10K type strain sequencing project: providing services to taxonomists for standard genome sequencing and annotation.</title>
        <authorList>
            <consortium name="The Broad Institute Genomics Platform"/>
            <consortium name="The Broad Institute Genome Sequencing Center for Infectious Disease"/>
            <person name="Wu L."/>
            <person name="Ma J."/>
        </authorList>
    </citation>
    <scope>NUCLEOTIDE SEQUENCE [LARGE SCALE GENOMIC DNA]</scope>
    <source>
        <strain evidence="2 3">CGMCC 1.10594</strain>
    </source>
</reference>